<dbReference type="GeneID" id="54556573"/>
<protein>
    <submittedName>
        <fullName evidence="1">Uncharacterized protein</fullName>
    </submittedName>
</protein>
<name>A0A6A6D703_ZASCE</name>
<dbReference type="RefSeq" id="XP_033674295.1">
    <property type="nucleotide sequence ID" value="XM_033803301.1"/>
</dbReference>
<reference evidence="1" key="1">
    <citation type="journal article" date="2020" name="Stud. Mycol.">
        <title>101 Dothideomycetes genomes: a test case for predicting lifestyles and emergence of pathogens.</title>
        <authorList>
            <person name="Haridas S."/>
            <person name="Albert R."/>
            <person name="Binder M."/>
            <person name="Bloem J."/>
            <person name="Labutti K."/>
            <person name="Salamov A."/>
            <person name="Andreopoulos B."/>
            <person name="Baker S."/>
            <person name="Barry K."/>
            <person name="Bills G."/>
            <person name="Bluhm B."/>
            <person name="Cannon C."/>
            <person name="Castanera R."/>
            <person name="Culley D."/>
            <person name="Daum C."/>
            <person name="Ezra D."/>
            <person name="Gonzalez J."/>
            <person name="Henrissat B."/>
            <person name="Kuo A."/>
            <person name="Liang C."/>
            <person name="Lipzen A."/>
            <person name="Lutzoni F."/>
            <person name="Magnuson J."/>
            <person name="Mondo S."/>
            <person name="Nolan M."/>
            <person name="Ohm R."/>
            <person name="Pangilinan J."/>
            <person name="Park H.-J."/>
            <person name="Ramirez L."/>
            <person name="Alfaro M."/>
            <person name="Sun H."/>
            <person name="Tritt A."/>
            <person name="Yoshinaga Y."/>
            <person name="Zwiers L.-H."/>
            <person name="Turgeon B."/>
            <person name="Goodwin S."/>
            <person name="Spatafora J."/>
            <person name="Crous P."/>
            <person name="Grigoriev I."/>
        </authorList>
    </citation>
    <scope>NUCLEOTIDE SEQUENCE</scope>
    <source>
        <strain evidence="1">ATCC 36951</strain>
    </source>
</reference>
<gene>
    <name evidence="1" type="ORF">M409DRAFT_15690</name>
</gene>
<dbReference type="OrthoDB" id="3641267at2759"/>
<keyword evidence="2" id="KW-1185">Reference proteome</keyword>
<accession>A0A6A6D703</accession>
<sequence>MSALKGLFLLGGFASLPLTIAYIFTADHSRMTIGTPAAGQIAKRFSNFDEKAKDWHHSPEEIMEARRRRHALMRGEGV</sequence>
<dbReference type="EMBL" id="ML993579">
    <property type="protein sequence ID" value="KAF2173406.1"/>
    <property type="molecule type" value="Genomic_DNA"/>
</dbReference>
<organism evidence="1 2">
    <name type="scientific">Zasmidium cellare ATCC 36951</name>
    <dbReference type="NCBI Taxonomy" id="1080233"/>
    <lineage>
        <taxon>Eukaryota</taxon>
        <taxon>Fungi</taxon>
        <taxon>Dikarya</taxon>
        <taxon>Ascomycota</taxon>
        <taxon>Pezizomycotina</taxon>
        <taxon>Dothideomycetes</taxon>
        <taxon>Dothideomycetidae</taxon>
        <taxon>Mycosphaerellales</taxon>
        <taxon>Mycosphaerellaceae</taxon>
        <taxon>Zasmidium</taxon>
    </lineage>
</organism>
<dbReference type="Proteomes" id="UP000799537">
    <property type="component" value="Unassembled WGS sequence"/>
</dbReference>
<evidence type="ECO:0000313" key="2">
    <source>
        <dbReference type="Proteomes" id="UP000799537"/>
    </source>
</evidence>
<proteinExistence type="predicted"/>
<dbReference type="AlphaFoldDB" id="A0A6A6D703"/>
<evidence type="ECO:0000313" key="1">
    <source>
        <dbReference type="EMBL" id="KAF2173406.1"/>
    </source>
</evidence>